<evidence type="ECO:0000313" key="10">
    <source>
        <dbReference type="EMBL" id="RAI27392.1"/>
    </source>
</evidence>
<evidence type="ECO:0000259" key="9">
    <source>
        <dbReference type="PROSITE" id="PS50125"/>
    </source>
</evidence>
<evidence type="ECO:0000256" key="4">
    <source>
        <dbReference type="ARBA" id="ARBA00022989"/>
    </source>
</evidence>
<dbReference type="PANTHER" id="PTHR11920:SF335">
    <property type="entry name" value="GUANYLATE CYCLASE"/>
    <property type="match status" value="1"/>
</dbReference>
<dbReference type="InterPro" id="IPR050401">
    <property type="entry name" value="Cyclic_nucleotide_synthase"/>
</dbReference>
<evidence type="ECO:0000256" key="7">
    <source>
        <dbReference type="RuleBase" id="RU000405"/>
    </source>
</evidence>
<dbReference type="PANTHER" id="PTHR11920">
    <property type="entry name" value="GUANYLYL CYCLASE"/>
    <property type="match status" value="1"/>
</dbReference>
<evidence type="ECO:0000256" key="6">
    <source>
        <dbReference type="ARBA" id="ARBA00023239"/>
    </source>
</evidence>
<dbReference type="RefSeq" id="WP_111434346.1">
    <property type="nucleotide sequence ID" value="NZ_JACIGG010000021.1"/>
</dbReference>
<dbReference type="InterPro" id="IPR048432">
    <property type="entry name" value="MASE7"/>
</dbReference>
<keyword evidence="11" id="KW-1185">Reference proteome</keyword>
<evidence type="ECO:0000313" key="11">
    <source>
        <dbReference type="Proteomes" id="UP000249299"/>
    </source>
</evidence>
<dbReference type="AlphaFoldDB" id="A0A327JR77"/>
<reference evidence="10 11" key="1">
    <citation type="submission" date="2017-07" db="EMBL/GenBank/DDBJ databases">
        <title>Draft Genome Sequences of Select Purple Nonsulfur Bacteria.</title>
        <authorList>
            <person name="Lasarre B."/>
            <person name="Mckinlay J.B."/>
        </authorList>
    </citation>
    <scope>NUCLEOTIDE SEQUENCE [LARGE SCALE GENOMIC DNA]</scope>
    <source>
        <strain evidence="10 11">DSM 11290</strain>
    </source>
</reference>
<feature type="transmembrane region" description="Helical" evidence="8">
    <location>
        <begin position="92"/>
        <end position="111"/>
    </location>
</feature>
<protein>
    <recommendedName>
        <fullName evidence="9">Guanylate cyclase domain-containing protein</fullName>
    </recommendedName>
</protein>
<evidence type="ECO:0000256" key="3">
    <source>
        <dbReference type="ARBA" id="ARBA00022741"/>
    </source>
</evidence>
<dbReference type="GO" id="GO:0009190">
    <property type="term" value="P:cyclic nucleotide biosynthetic process"/>
    <property type="evidence" value="ECO:0007669"/>
    <property type="project" value="InterPro"/>
</dbReference>
<dbReference type="GO" id="GO:0004016">
    <property type="term" value="F:adenylate cyclase activity"/>
    <property type="evidence" value="ECO:0007669"/>
    <property type="project" value="UniProtKB-ARBA"/>
</dbReference>
<dbReference type="PROSITE" id="PS00452">
    <property type="entry name" value="GUANYLATE_CYCLASE_1"/>
    <property type="match status" value="1"/>
</dbReference>
<keyword evidence="2 8" id="KW-0812">Transmembrane</keyword>
<feature type="transmembrane region" description="Helical" evidence="8">
    <location>
        <begin position="165"/>
        <end position="185"/>
    </location>
</feature>
<comment type="caution">
    <text evidence="10">The sequence shown here is derived from an EMBL/GenBank/DDBJ whole genome shotgun (WGS) entry which is preliminary data.</text>
</comment>
<feature type="domain" description="Guanylate cyclase" evidence="9">
    <location>
        <begin position="270"/>
        <end position="397"/>
    </location>
</feature>
<keyword evidence="4 8" id="KW-1133">Transmembrane helix</keyword>
<feature type="transmembrane region" description="Helical" evidence="8">
    <location>
        <begin position="144"/>
        <end position="160"/>
    </location>
</feature>
<dbReference type="Pfam" id="PF00211">
    <property type="entry name" value="Guanylate_cyc"/>
    <property type="match status" value="1"/>
</dbReference>
<comment type="similarity">
    <text evidence="7">Belongs to the adenylyl cyclase class-4/guanylyl cyclase family.</text>
</comment>
<evidence type="ECO:0000256" key="8">
    <source>
        <dbReference type="SAM" id="Phobius"/>
    </source>
</evidence>
<evidence type="ECO:0000256" key="1">
    <source>
        <dbReference type="ARBA" id="ARBA00004370"/>
    </source>
</evidence>
<comment type="subcellular location">
    <subcellularLocation>
        <location evidence="1">Membrane</location>
    </subcellularLocation>
</comment>
<dbReference type="Proteomes" id="UP000249299">
    <property type="component" value="Unassembled WGS sequence"/>
</dbReference>
<dbReference type="PROSITE" id="PS50125">
    <property type="entry name" value="GUANYLATE_CYCLASE_2"/>
    <property type="match status" value="1"/>
</dbReference>
<feature type="transmembrane region" description="Helical" evidence="8">
    <location>
        <begin position="118"/>
        <end position="138"/>
    </location>
</feature>
<dbReference type="GO" id="GO:0000166">
    <property type="term" value="F:nucleotide binding"/>
    <property type="evidence" value="ECO:0007669"/>
    <property type="project" value="UniProtKB-KW"/>
</dbReference>
<keyword evidence="3" id="KW-0547">Nucleotide-binding</keyword>
<gene>
    <name evidence="10" type="ORF">CH339_10680</name>
</gene>
<dbReference type="SUPFAM" id="SSF55073">
    <property type="entry name" value="Nucleotide cyclase"/>
    <property type="match status" value="1"/>
</dbReference>
<dbReference type="InterPro" id="IPR001054">
    <property type="entry name" value="A/G_cyclase"/>
</dbReference>
<dbReference type="GO" id="GO:0016020">
    <property type="term" value="C:membrane"/>
    <property type="evidence" value="ECO:0007669"/>
    <property type="project" value="UniProtKB-SubCell"/>
</dbReference>
<keyword evidence="6 7" id="KW-0456">Lyase</keyword>
<evidence type="ECO:0000256" key="5">
    <source>
        <dbReference type="ARBA" id="ARBA00023136"/>
    </source>
</evidence>
<dbReference type="Gene3D" id="3.30.70.1230">
    <property type="entry name" value="Nucleotide cyclase"/>
    <property type="match status" value="1"/>
</dbReference>
<dbReference type="InterPro" id="IPR029787">
    <property type="entry name" value="Nucleotide_cyclase"/>
</dbReference>
<name>A0A327JR77_9HYPH</name>
<feature type="transmembrane region" description="Helical" evidence="8">
    <location>
        <begin position="205"/>
        <end position="224"/>
    </location>
</feature>
<dbReference type="EMBL" id="NPEV01000019">
    <property type="protein sequence ID" value="RAI27392.1"/>
    <property type="molecule type" value="Genomic_DNA"/>
</dbReference>
<dbReference type="Pfam" id="PF20967">
    <property type="entry name" value="MASE7"/>
    <property type="match status" value="1"/>
</dbReference>
<organism evidence="10 11">
    <name type="scientific">Rhodobium orientis</name>
    <dbReference type="NCBI Taxonomy" id="34017"/>
    <lineage>
        <taxon>Bacteria</taxon>
        <taxon>Pseudomonadati</taxon>
        <taxon>Pseudomonadota</taxon>
        <taxon>Alphaproteobacteria</taxon>
        <taxon>Hyphomicrobiales</taxon>
        <taxon>Rhodobiaceae</taxon>
        <taxon>Rhodobium</taxon>
    </lineage>
</organism>
<accession>A0A327JR77</accession>
<dbReference type="GO" id="GO:0035556">
    <property type="term" value="P:intracellular signal transduction"/>
    <property type="evidence" value="ECO:0007669"/>
    <property type="project" value="InterPro"/>
</dbReference>
<sequence>MSSAPPEVQVDTPDARRWPPMREMVRRPTDAAARLRKHVPNWLRRLISVGIVSDDPEVRRRQKFVNIATFAAAADALHHTVVNLAYDASGLFLLNLYNLAIAATFLVAHRFHRYGEHLAAATLVGIMSTTHFLVVWAVGLSADLHIYFTMAGAILFLFGIQNWRWWLPFLILAMVSLMISLTVVSETGPLMPFDDQIHRILSAQGFFNAMVTNALLIGYVLWALRRAEQNLQFEHARSEALLTNILPERIAERLKANPSATIADKHEHVTVLFVDLVGFTPVARNLGPEEVVHYLDRLFTEFDILIDRFEAEKIKTIGDAYMIVGGLDGDCRKGSADLGRLALALIETIADQPQLGEARLTLRAGIHCGPAIAGVIGERRFTYDVWGDAVNVASRMESQGLPGRIQVTEIFVEATSDVFEFEPRGEIDIKGIGPMRTFLIKGAREPTGAMPGKPPA</sequence>
<keyword evidence="5 8" id="KW-0472">Membrane</keyword>
<dbReference type="SMART" id="SM00044">
    <property type="entry name" value="CYCc"/>
    <property type="match status" value="1"/>
</dbReference>
<evidence type="ECO:0000256" key="2">
    <source>
        <dbReference type="ARBA" id="ARBA00022692"/>
    </source>
</evidence>
<dbReference type="InterPro" id="IPR018297">
    <property type="entry name" value="A/G_cyclase_CS"/>
</dbReference>
<dbReference type="OrthoDB" id="315417at2"/>
<dbReference type="CDD" id="cd07302">
    <property type="entry name" value="CHD"/>
    <property type="match status" value="1"/>
</dbReference>
<proteinExistence type="inferred from homology"/>